<protein>
    <submittedName>
        <fullName evidence="1">Uncharacterized protein</fullName>
    </submittedName>
</protein>
<accession>A0A8S1PKF2</accession>
<evidence type="ECO:0000313" key="2">
    <source>
        <dbReference type="Proteomes" id="UP000692954"/>
    </source>
</evidence>
<dbReference type="EMBL" id="CAJJDN010000079">
    <property type="protein sequence ID" value="CAD8103253.1"/>
    <property type="molecule type" value="Genomic_DNA"/>
</dbReference>
<proteinExistence type="predicted"/>
<comment type="caution">
    <text evidence="1">The sequence shown here is derived from an EMBL/GenBank/DDBJ whole genome shotgun (WGS) entry which is preliminary data.</text>
</comment>
<sequence>MIWCQNNGCFSKIFRIDSSCPGVKNELCCVFQLSKYLQQYKLVEGAGHSSQRFITVCFLYNSMDYNIFRK</sequence>
<reference evidence="1" key="1">
    <citation type="submission" date="2021-01" db="EMBL/GenBank/DDBJ databases">
        <authorList>
            <consortium name="Genoscope - CEA"/>
            <person name="William W."/>
        </authorList>
    </citation>
    <scope>NUCLEOTIDE SEQUENCE</scope>
</reference>
<evidence type="ECO:0000313" key="1">
    <source>
        <dbReference type="EMBL" id="CAD8103253.1"/>
    </source>
</evidence>
<name>A0A8S1PKF2_9CILI</name>
<gene>
    <name evidence="1" type="ORF">PSON_ATCC_30995.1.T0790205</name>
</gene>
<keyword evidence="2" id="KW-1185">Reference proteome</keyword>
<dbReference type="Proteomes" id="UP000692954">
    <property type="component" value="Unassembled WGS sequence"/>
</dbReference>
<organism evidence="1 2">
    <name type="scientific">Paramecium sonneborni</name>
    <dbReference type="NCBI Taxonomy" id="65129"/>
    <lineage>
        <taxon>Eukaryota</taxon>
        <taxon>Sar</taxon>
        <taxon>Alveolata</taxon>
        <taxon>Ciliophora</taxon>
        <taxon>Intramacronucleata</taxon>
        <taxon>Oligohymenophorea</taxon>
        <taxon>Peniculida</taxon>
        <taxon>Parameciidae</taxon>
        <taxon>Paramecium</taxon>
    </lineage>
</organism>
<dbReference type="AlphaFoldDB" id="A0A8S1PKF2"/>